<reference evidence="13" key="1">
    <citation type="journal article" date="2023" name="Mol. Biol. Evol.">
        <title>Third-Generation Sequencing Reveals the Adaptive Role of the Epigenome in Three Deep-Sea Polychaetes.</title>
        <authorList>
            <person name="Perez M."/>
            <person name="Aroh O."/>
            <person name="Sun Y."/>
            <person name="Lan Y."/>
            <person name="Juniper S.K."/>
            <person name="Young C.R."/>
            <person name="Angers B."/>
            <person name="Qian P.Y."/>
        </authorList>
    </citation>
    <scope>NUCLEOTIDE SEQUENCE</scope>
    <source>
        <strain evidence="13">R07B-5</strain>
    </source>
</reference>
<dbReference type="InterPro" id="IPR013106">
    <property type="entry name" value="Ig_V-set"/>
</dbReference>
<evidence type="ECO:0000256" key="9">
    <source>
        <dbReference type="ARBA" id="ARBA00023180"/>
    </source>
</evidence>
<keyword evidence="2" id="KW-1003">Cell membrane</keyword>
<evidence type="ECO:0000256" key="4">
    <source>
        <dbReference type="ARBA" id="ARBA00022729"/>
    </source>
</evidence>
<proteinExistence type="predicted"/>
<dbReference type="InterPro" id="IPR051713">
    <property type="entry name" value="T-cell_Activation_Regulation"/>
</dbReference>
<dbReference type="PANTHER" id="PTHR25466:SF9">
    <property type="entry name" value="FIBRONECTIN TYPE-III DOMAIN-CONTAINING PROTEIN"/>
    <property type="match status" value="1"/>
</dbReference>
<evidence type="ECO:0000256" key="8">
    <source>
        <dbReference type="ARBA" id="ARBA00023170"/>
    </source>
</evidence>
<evidence type="ECO:0000313" key="13">
    <source>
        <dbReference type="EMBL" id="KAK2178977.1"/>
    </source>
</evidence>
<dbReference type="GO" id="GO:0006955">
    <property type="term" value="P:immune response"/>
    <property type="evidence" value="ECO:0007669"/>
    <property type="project" value="TreeGrafter"/>
</dbReference>
<dbReference type="InterPro" id="IPR013783">
    <property type="entry name" value="Ig-like_fold"/>
</dbReference>
<evidence type="ECO:0000256" key="11">
    <source>
        <dbReference type="SAM" id="Phobius"/>
    </source>
</evidence>
<evidence type="ECO:0000256" key="7">
    <source>
        <dbReference type="ARBA" id="ARBA00023157"/>
    </source>
</evidence>
<evidence type="ECO:0000256" key="10">
    <source>
        <dbReference type="ARBA" id="ARBA00023319"/>
    </source>
</evidence>
<keyword evidence="9" id="KW-0325">Glycoprotein</keyword>
<sequence>MGESILMRCVAKPKFAGISKVLWMRRENDGTMRNIYLYNREHPKATGPYRQFIGRINGWLKVEEGTYYLNLTRTVMSDTAEYYCIVTDDNYLDKISPAKQLTVNVKHFNHSIRVNESSESFSGCEEVTLDSSREDEEVKITCSVTSSPKPHLRWSVASGNHKDWVHGQSVENCTAYSTHIYTCTSTTSLKMSALTSKRTEIQCEAKYQTLPHTNKACVTLVYENFSPPSALTSAITQQPVIVGGVCVLIVVVVLLLIVLVIKLKRRKRRQGKQADVIQ</sequence>
<dbReference type="GO" id="GO:0007166">
    <property type="term" value="P:cell surface receptor signaling pathway"/>
    <property type="evidence" value="ECO:0007669"/>
    <property type="project" value="TreeGrafter"/>
</dbReference>
<organism evidence="13 14">
    <name type="scientific">Ridgeia piscesae</name>
    <name type="common">Tubeworm</name>
    <dbReference type="NCBI Taxonomy" id="27915"/>
    <lineage>
        <taxon>Eukaryota</taxon>
        <taxon>Metazoa</taxon>
        <taxon>Spiralia</taxon>
        <taxon>Lophotrochozoa</taxon>
        <taxon>Annelida</taxon>
        <taxon>Polychaeta</taxon>
        <taxon>Sedentaria</taxon>
        <taxon>Canalipalpata</taxon>
        <taxon>Sabellida</taxon>
        <taxon>Siboglinidae</taxon>
        <taxon>Ridgeia</taxon>
    </lineage>
</organism>
<dbReference type="Pfam" id="PF07686">
    <property type="entry name" value="V-set"/>
    <property type="match status" value="1"/>
</dbReference>
<dbReference type="Proteomes" id="UP001209878">
    <property type="component" value="Unassembled WGS sequence"/>
</dbReference>
<feature type="domain" description="Ig-like" evidence="12">
    <location>
        <begin position="125"/>
        <end position="202"/>
    </location>
</feature>
<evidence type="ECO:0000313" key="14">
    <source>
        <dbReference type="Proteomes" id="UP001209878"/>
    </source>
</evidence>
<dbReference type="AlphaFoldDB" id="A0AAD9KWR2"/>
<dbReference type="GO" id="GO:0071222">
    <property type="term" value="P:cellular response to lipopolysaccharide"/>
    <property type="evidence" value="ECO:0007669"/>
    <property type="project" value="TreeGrafter"/>
</dbReference>
<dbReference type="GO" id="GO:0009897">
    <property type="term" value="C:external side of plasma membrane"/>
    <property type="evidence" value="ECO:0007669"/>
    <property type="project" value="TreeGrafter"/>
</dbReference>
<dbReference type="InterPro" id="IPR036179">
    <property type="entry name" value="Ig-like_dom_sf"/>
</dbReference>
<comment type="subcellular location">
    <subcellularLocation>
        <location evidence="1">Cell membrane</location>
        <topology evidence="1">Single-pass type I membrane protein</topology>
    </subcellularLocation>
</comment>
<dbReference type="InterPro" id="IPR007110">
    <property type="entry name" value="Ig-like_dom"/>
</dbReference>
<keyword evidence="8" id="KW-0675">Receptor</keyword>
<keyword evidence="7" id="KW-1015">Disulfide bond</keyword>
<evidence type="ECO:0000256" key="2">
    <source>
        <dbReference type="ARBA" id="ARBA00022475"/>
    </source>
</evidence>
<dbReference type="PANTHER" id="PTHR25466">
    <property type="entry name" value="T-LYMPHOCYTE ACTIVATION ANTIGEN"/>
    <property type="match status" value="1"/>
</dbReference>
<keyword evidence="14" id="KW-1185">Reference proteome</keyword>
<evidence type="ECO:0000259" key="12">
    <source>
        <dbReference type="PROSITE" id="PS50835"/>
    </source>
</evidence>
<keyword evidence="4" id="KW-0732">Signal</keyword>
<feature type="transmembrane region" description="Helical" evidence="11">
    <location>
        <begin position="240"/>
        <end position="261"/>
    </location>
</feature>
<evidence type="ECO:0000256" key="3">
    <source>
        <dbReference type="ARBA" id="ARBA00022692"/>
    </source>
</evidence>
<keyword evidence="6 11" id="KW-0472">Membrane</keyword>
<evidence type="ECO:0000256" key="6">
    <source>
        <dbReference type="ARBA" id="ARBA00023136"/>
    </source>
</evidence>
<keyword evidence="5 11" id="KW-1133">Transmembrane helix</keyword>
<evidence type="ECO:0000256" key="1">
    <source>
        <dbReference type="ARBA" id="ARBA00004251"/>
    </source>
</evidence>
<dbReference type="SUPFAM" id="SSF48726">
    <property type="entry name" value="Immunoglobulin"/>
    <property type="match status" value="2"/>
</dbReference>
<keyword evidence="3 11" id="KW-0812">Transmembrane</keyword>
<protein>
    <recommendedName>
        <fullName evidence="12">Ig-like domain-containing protein</fullName>
    </recommendedName>
</protein>
<feature type="domain" description="Ig-like" evidence="12">
    <location>
        <begin position="1"/>
        <end position="104"/>
    </location>
</feature>
<accession>A0AAD9KWR2</accession>
<dbReference type="Gene3D" id="2.60.40.10">
    <property type="entry name" value="Immunoglobulins"/>
    <property type="match status" value="2"/>
</dbReference>
<gene>
    <name evidence="13" type="ORF">NP493_520g00003</name>
</gene>
<name>A0AAD9KWR2_RIDPI</name>
<evidence type="ECO:0000256" key="5">
    <source>
        <dbReference type="ARBA" id="ARBA00022989"/>
    </source>
</evidence>
<dbReference type="PROSITE" id="PS50835">
    <property type="entry name" value="IG_LIKE"/>
    <property type="match status" value="2"/>
</dbReference>
<comment type="caution">
    <text evidence="13">The sequence shown here is derived from an EMBL/GenBank/DDBJ whole genome shotgun (WGS) entry which is preliminary data.</text>
</comment>
<keyword evidence="10" id="KW-0393">Immunoglobulin domain</keyword>
<dbReference type="EMBL" id="JAODUO010000520">
    <property type="protein sequence ID" value="KAK2178977.1"/>
    <property type="molecule type" value="Genomic_DNA"/>
</dbReference>